<keyword evidence="10" id="KW-1185">Reference proteome</keyword>
<dbReference type="Pfam" id="PF00962">
    <property type="entry name" value="A_deaminase"/>
    <property type="match status" value="1"/>
</dbReference>
<keyword evidence="3" id="KW-0479">Metal-binding</keyword>
<name>A0A9Q9AXH1_9PEZI</name>
<reference evidence="9" key="1">
    <citation type="submission" date="2022-06" db="EMBL/GenBank/DDBJ databases">
        <title>Complete genome sequences of two strains of the flax pathogen Septoria linicola.</title>
        <authorList>
            <person name="Lapalu N."/>
            <person name="Simon A."/>
            <person name="Demenou B."/>
            <person name="Paumier D."/>
            <person name="Guillot M.-P."/>
            <person name="Gout L."/>
            <person name="Valade R."/>
        </authorList>
    </citation>
    <scope>NUCLEOTIDE SEQUENCE</scope>
    <source>
        <strain evidence="9">SE15195</strain>
    </source>
</reference>
<keyword evidence="5" id="KW-0862">Zinc</keyword>
<proteinExistence type="inferred from homology"/>
<dbReference type="SUPFAM" id="SSF51556">
    <property type="entry name" value="Metallo-dependent hydrolases"/>
    <property type="match status" value="1"/>
</dbReference>
<evidence type="ECO:0000313" key="10">
    <source>
        <dbReference type="Proteomes" id="UP001056384"/>
    </source>
</evidence>
<evidence type="ECO:0000256" key="3">
    <source>
        <dbReference type="ARBA" id="ARBA00022723"/>
    </source>
</evidence>
<evidence type="ECO:0000256" key="7">
    <source>
        <dbReference type="ARBA" id="ARBA00048787"/>
    </source>
</evidence>
<organism evidence="9 10">
    <name type="scientific">Septoria linicola</name>
    <dbReference type="NCBI Taxonomy" id="215465"/>
    <lineage>
        <taxon>Eukaryota</taxon>
        <taxon>Fungi</taxon>
        <taxon>Dikarya</taxon>
        <taxon>Ascomycota</taxon>
        <taxon>Pezizomycotina</taxon>
        <taxon>Dothideomycetes</taxon>
        <taxon>Dothideomycetidae</taxon>
        <taxon>Mycosphaerellales</taxon>
        <taxon>Mycosphaerellaceae</taxon>
        <taxon>Septoria</taxon>
    </lineage>
</organism>
<dbReference type="PANTHER" id="PTHR11409:SF42">
    <property type="entry name" value="ADENOSINE DEAMINASE-LIKE PROTEIN"/>
    <property type="match status" value="1"/>
</dbReference>
<accession>A0A9Q9AXH1</accession>
<evidence type="ECO:0000256" key="6">
    <source>
        <dbReference type="ARBA" id="ARBA00023080"/>
    </source>
</evidence>
<dbReference type="InterPro" id="IPR032466">
    <property type="entry name" value="Metal_Hydrolase"/>
</dbReference>
<evidence type="ECO:0000256" key="2">
    <source>
        <dbReference type="ARBA" id="ARBA00006676"/>
    </source>
</evidence>
<keyword evidence="4 9" id="KW-0378">Hydrolase</keyword>
<evidence type="ECO:0000256" key="4">
    <source>
        <dbReference type="ARBA" id="ARBA00022801"/>
    </source>
</evidence>
<dbReference type="GO" id="GO:0004000">
    <property type="term" value="F:adenosine deaminase activity"/>
    <property type="evidence" value="ECO:0007669"/>
    <property type="project" value="TreeGrafter"/>
</dbReference>
<protein>
    <submittedName>
        <fullName evidence="9">Adenosine deaminase domain, adenosine/adenine deaminase, metal-dependent hydrolase</fullName>
    </submittedName>
</protein>
<dbReference type="InterPro" id="IPR001365">
    <property type="entry name" value="A_deaminase_dom"/>
</dbReference>
<evidence type="ECO:0000256" key="1">
    <source>
        <dbReference type="ARBA" id="ARBA00001947"/>
    </source>
</evidence>
<evidence type="ECO:0000313" key="9">
    <source>
        <dbReference type="EMBL" id="USW57757.1"/>
    </source>
</evidence>
<comment type="cofactor">
    <cofactor evidence="1">
        <name>Zn(2+)</name>
        <dbReference type="ChEBI" id="CHEBI:29105"/>
    </cofactor>
</comment>
<dbReference type="GO" id="GO:0046872">
    <property type="term" value="F:metal ion binding"/>
    <property type="evidence" value="ECO:0007669"/>
    <property type="project" value="UniProtKB-KW"/>
</dbReference>
<comment type="catalytic activity">
    <reaction evidence="7">
        <text>N(6)-methyl-AMP + H2O + H(+) = IMP + methylamine</text>
        <dbReference type="Rhea" id="RHEA:16001"/>
        <dbReference type="ChEBI" id="CHEBI:15377"/>
        <dbReference type="ChEBI" id="CHEBI:15378"/>
        <dbReference type="ChEBI" id="CHEBI:58053"/>
        <dbReference type="ChEBI" id="CHEBI:59338"/>
        <dbReference type="ChEBI" id="CHEBI:144842"/>
    </reaction>
    <physiologicalReaction direction="left-to-right" evidence="7">
        <dbReference type="Rhea" id="RHEA:16002"/>
    </physiologicalReaction>
</comment>
<sequence length="353" mass="39418">MPVDTSFTRSLPKVELHAHLTGSISPACLHSIWQNSASSNTLQDPSIALKPPGEHHDIYTFFKIFDTYIYGLVNTPETVRLATWSVLQEFKDDGVKYLELRTTPRECVETRMTKEGYLEGVLGEMERFNEEEGRAGEGGMRTFLILSVDRRNTLEQAMRVVELAVKYRDRGVVGVDLCGNPLVGPIEHLKPAFERARECGFKITLHFAEVPASSTEAELEMLLALRPDRIGHVIHTSEAIEEKIESMGVGLELCLSCNVHAKMLPDEGGFAEHHLGKWKERSNAIALSTDDVGVFGSPLSHEYLLAAQHFYLSKPDLIELSRRAVSSIFGDTHEKARLQQLLDSFEDSSLPGI</sequence>
<dbReference type="InterPro" id="IPR006330">
    <property type="entry name" value="Ado/ade_deaminase"/>
</dbReference>
<feature type="domain" description="Adenosine deaminase" evidence="8">
    <location>
        <begin position="12"/>
        <end position="343"/>
    </location>
</feature>
<dbReference type="Proteomes" id="UP001056384">
    <property type="component" value="Chromosome 10"/>
</dbReference>
<evidence type="ECO:0000256" key="5">
    <source>
        <dbReference type="ARBA" id="ARBA00022833"/>
    </source>
</evidence>
<dbReference type="GO" id="GO:0009117">
    <property type="term" value="P:nucleotide metabolic process"/>
    <property type="evidence" value="ECO:0007669"/>
    <property type="project" value="UniProtKB-KW"/>
</dbReference>
<dbReference type="PANTHER" id="PTHR11409">
    <property type="entry name" value="ADENOSINE DEAMINASE"/>
    <property type="match status" value="1"/>
</dbReference>
<dbReference type="EMBL" id="CP099427">
    <property type="protein sequence ID" value="USW57757.1"/>
    <property type="molecule type" value="Genomic_DNA"/>
</dbReference>
<dbReference type="AlphaFoldDB" id="A0A9Q9AXH1"/>
<dbReference type="GO" id="GO:0006154">
    <property type="term" value="P:adenosine catabolic process"/>
    <property type="evidence" value="ECO:0007669"/>
    <property type="project" value="TreeGrafter"/>
</dbReference>
<dbReference type="CDD" id="cd00443">
    <property type="entry name" value="ADA_AMPD"/>
    <property type="match status" value="1"/>
</dbReference>
<keyword evidence="6" id="KW-0546">Nucleotide metabolism</keyword>
<dbReference type="Gene3D" id="3.20.20.140">
    <property type="entry name" value="Metal-dependent hydrolases"/>
    <property type="match status" value="1"/>
</dbReference>
<comment type="similarity">
    <text evidence="2">Belongs to the metallo-dependent hydrolases superfamily. Adenosine and AMP deaminases family.</text>
</comment>
<evidence type="ECO:0000259" key="8">
    <source>
        <dbReference type="Pfam" id="PF00962"/>
    </source>
</evidence>
<gene>
    <name evidence="9" type="ORF">Slin15195_G110760</name>
</gene>
<dbReference type="GO" id="GO:0046103">
    <property type="term" value="P:inosine biosynthetic process"/>
    <property type="evidence" value="ECO:0007669"/>
    <property type="project" value="TreeGrafter"/>
</dbReference>